<dbReference type="Proteomes" id="UP000026714">
    <property type="component" value="Unassembled WGS sequence"/>
</dbReference>
<dbReference type="EMBL" id="AZRA01000043">
    <property type="protein sequence ID" value="KDB52715.1"/>
    <property type="molecule type" value="Genomic_DNA"/>
</dbReference>
<evidence type="ECO:0000313" key="1">
    <source>
        <dbReference type="EMBL" id="KDB52715.1"/>
    </source>
</evidence>
<evidence type="ECO:0000313" key="2">
    <source>
        <dbReference type="Proteomes" id="UP000026714"/>
    </source>
</evidence>
<accession>A0A059KMX2</accession>
<comment type="caution">
    <text evidence="1">The sequence shown here is derived from an EMBL/GenBank/DDBJ whole genome shotgun (WGS) entry which is preliminary data.</text>
</comment>
<sequence length="72" mass="7957">MRAAGLVDVDSLVGGRRPHRECGSKVSADLLRPTRHRAWERRPPPGIAVSDARARLPGLATRRRGRCCVCAW</sequence>
<dbReference type="AlphaFoldDB" id="A0A059KMX2"/>
<gene>
    <name evidence="1" type="ORF">X805_17010</name>
</gene>
<name>A0A059KMX2_9BURK</name>
<reference evidence="1 2" key="1">
    <citation type="journal article" date="2014" name="FEMS Microbiol. Ecol.">
        <title>Sphaerotilus natans encrusted with nanoball-shaped Fe(III) oxide minerals formed by nitrate-reducing mixotrophic Fe(II) oxidation.</title>
        <authorList>
            <person name="Park S."/>
            <person name="Kim D.H."/>
            <person name="Lee J.H."/>
            <person name="Hur H.G."/>
        </authorList>
    </citation>
    <scope>NUCLEOTIDE SEQUENCE [LARGE SCALE GENOMIC DNA]</scope>
    <source>
        <strain evidence="1 2">DSM 6575</strain>
    </source>
</reference>
<organism evidence="1 2">
    <name type="scientific">Sphaerotilus natans subsp. natans DSM 6575</name>
    <dbReference type="NCBI Taxonomy" id="1286631"/>
    <lineage>
        <taxon>Bacteria</taxon>
        <taxon>Pseudomonadati</taxon>
        <taxon>Pseudomonadota</taxon>
        <taxon>Betaproteobacteria</taxon>
        <taxon>Burkholderiales</taxon>
        <taxon>Sphaerotilaceae</taxon>
        <taxon>Sphaerotilus</taxon>
    </lineage>
</organism>
<keyword evidence="2" id="KW-1185">Reference proteome</keyword>
<proteinExistence type="predicted"/>
<protein>
    <submittedName>
        <fullName evidence="1">Uncharacterized protein</fullName>
    </submittedName>
</protein>